<dbReference type="InterPro" id="IPR038573">
    <property type="entry name" value="BrnT_sf"/>
</dbReference>
<gene>
    <name evidence="1" type="ORF">BECKFM1743A_GA0114220_108793</name>
    <name evidence="3" type="ORF">BECKFM1743B_GA0114221_108484</name>
    <name evidence="2" type="ORF">BECKFM1743C_GA0114222_109223</name>
</gene>
<dbReference type="AlphaFoldDB" id="A0A450U1L6"/>
<name>A0A450U1L6_9GAMM</name>
<dbReference type="InterPro" id="IPR007460">
    <property type="entry name" value="BrnT_toxin"/>
</dbReference>
<dbReference type="EMBL" id="CAADEZ010000879">
    <property type="protein sequence ID" value="VFJ75832.1"/>
    <property type="molecule type" value="Genomic_DNA"/>
</dbReference>
<dbReference type="EMBL" id="CAADFA010000922">
    <property type="protein sequence ID" value="VFJ76312.1"/>
    <property type="molecule type" value="Genomic_DNA"/>
</dbReference>
<proteinExistence type="predicted"/>
<dbReference type="Gene3D" id="3.10.450.530">
    <property type="entry name" value="Ribonuclease toxin, BrnT, of type II toxin-antitoxin system"/>
    <property type="match status" value="1"/>
</dbReference>
<reference evidence="2" key="1">
    <citation type="submission" date="2019-02" db="EMBL/GenBank/DDBJ databases">
        <authorList>
            <person name="Gruber-Vodicka R. H."/>
            <person name="Seah K. B. B."/>
        </authorList>
    </citation>
    <scope>NUCLEOTIDE SEQUENCE</scope>
    <source>
        <strain evidence="1">BECK_BZ163</strain>
        <strain evidence="3">BECK_BZ164</strain>
        <strain evidence="2">BECK_BZ165</strain>
    </source>
</reference>
<sequence>MFEDVLSLTYPDPDHSADEERFLIIGLSSFRNVLVIFHTFRNNGIRIISARKATKKERTFYENQAKH</sequence>
<evidence type="ECO:0000313" key="2">
    <source>
        <dbReference type="EMBL" id="VFJ76312.1"/>
    </source>
</evidence>
<dbReference type="EMBL" id="CAADFL010000848">
    <property type="protein sequence ID" value="VFK22299.1"/>
    <property type="molecule type" value="Genomic_DNA"/>
</dbReference>
<accession>A0A450U1L6</accession>
<organism evidence="2">
    <name type="scientific">Candidatus Kentrum sp. FM</name>
    <dbReference type="NCBI Taxonomy" id="2126340"/>
    <lineage>
        <taxon>Bacteria</taxon>
        <taxon>Pseudomonadati</taxon>
        <taxon>Pseudomonadota</taxon>
        <taxon>Gammaproteobacteria</taxon>
        <taxon>Candidatus Kentrum</taxon>
    </lineage>
</organism>
<dbReference type="Pfam" id="PF04365">
    <property type="entry name" value="BrnT_toxin"/>
    <property type="match status" value="1"/>
</dbReference>
<evidence type="ECO:0000313" key="3">
    <source>
        <dbReference type="EMBL" id="VFK22299.1"/>
    </source>
</evidence>
<evidence type="ECO:0000313" key="1">
    <source>
        <dbReference type="EMBL" id="VFJ75832.1"/>
    </source>
</evidence>
<protein>
    <submittedName>
        <fullName evidence="2">Uncharacterized protein</fullName>
    </submittedName>
</protein>